<organism evidence="2 3">
    <name type="scientific">Chlorella ohadii</name>
    <dbReference type="NCBI Taxonomy" id="2649997"/>
    <lineage>
        <taxon>Eukaryota</taxon>
        <taxon>Viridiplantae</taxon>
        <taxon>Chlorophyta</taxon>
        <taxon>core chlorophytes</taxon>
        <taxon>Trebouxiophyceae</taxon>
        <taxon>Chlorellales</taxon>
        <taxon>Chlorellaceae</taxon>
        <taxon>Chlorella clade</taxon>
        <taxon>Chlorella</taxon>
    </lineage>
</organism>
<accession>A0AAD5H5F7</accession>
<name>A0AAD5H5F7_9CHLO</name>
<evidence type="ECO:0000313" key="3">
    <source>
        <dbReference type="Proteomes" id="UP001205105"/>
    </source>
</evidence>
<dbReference type="AlphaFoldDB" id="A0AAD5H5F7"/>
<comment type="caution">
    <text evidence="2">The sequence shown here is derived from an EMBL/GenBank/DDBJ whole genome shotgun (WGS) entry which is preliminary data.</text>
</comment>
<evidence type="ECO:0000313" key="2">
    <source>
        <dbReference type="EMBL" id="KAI7844551.1"/>
    </source>
</evidence>
<proteinExistence type="predicted"/>
<protein>
    <submittedName>
        <fullName evidence="2">Uncharacterized protein</fullName>
    </submittedName>
</protein>
<dbReference type="Proteomes" id="UP001205105">
    <property type="component" value="Unassembled WGS sequence"/>
</dbReference>
<dbReference type="EMBL" id="JADXDR010000027">
    <property type="protein sequence ID" value="KAI7844551.1"/>
    <property type="molecule type" value="Genomic_DNA"/>
</dbReference>
<keyword evidence="3" id="KW-1185">Reference proteome</keyword>
<reference evidence="2" key="1">
    <citation type="submission" date="2020-11" db="EMBL/GenBank/DDBJ databases">
        <title>Chlorella ohadii genome sequencing and assembly.</title>
        <authorList>
            <person name="Murik O."/>
            <person name="Treves H."/>
            <person name="Kedem I."/>
            <person name="Shotland Y."/>
            <person name="Kaplan A."/>
        </authorList>
    </citation>
    <scope>NUCLEOTIDE SEQUENCE</scope>
    <source>
        <strain evidence="2">1</strain>
    </source>
</reference>
<sequence>MSSAEAAPGSSSAAADAADAPASSPPDFLQQRLAAVAAVPAEQRSHDEAGFLRAHELLAAAQESLAALDGPAAEPAEHAVHFSAAVLSFLGGLEELCSIGVPLQWALNLHRQLLMGLVRHSTALQRHASEVSVQLAQRYCGFLNTLSQFYVETVLYSKDTPPGERPRISVYPNVAQLLDELHTQLFGPVCSLANEIAITLLRLFRPGTLPSMAQLRRLWAALCSQWAAQLAAGVARPTWMGGYPGPTLDEAQQLQLRALATMRQLRPSHPLTTRMAAQTRLGGLQAPGPPGLQLVRDGLEHAAAAGGPHGSSMFTAEFSYGLISSSTPDADTPPWGRLTLAESAELLRQGDAALARCKALLPRPYLVGLKAQHDNPSVCWRRTAVERHRQAGADEWRGFAGC</sequence>
<feature type="region of interest" description="Disordered" evidence="1">
    <location>
        <begin position="1"/>
        <end position="26"/>
    </location>
</feature>
<gene>
    <name evidence="2" type="ORF">COHA_001909</name>
</gene>
<evidence type="ECO:0000256" key="1">
    <source>
        <dbReference type="SAM" id="MobiDB-lite"/>
    </source>
</evidence>